<feature type="domain" description="Glycosyl transferase family 25" evidence="1">
    <location>
        <begin position="26"/>
        <end position="92"/>
    </location>
</feature>
<dbReference type="AlphaFoldDB" id="A0A6C0EAF1"/>
<dbReference type="Pfam" id="PF01755">
    <property type="entry name" value="Glyco_transf_25"/>
    <property type="match status" value="1"/>
</dbReference>
<evidence type="ECO:0000313" key="2">
    <source>
        <dbReference type="EMBL" id="QHT24365.1"/>
    </source>
</evidence>
<proteinExistence type="predicted"/>
<reference evidence="2" key="1">
    <citation type="journal article" date="2020" name="Nature">
        <title>Giant virus diversity and host interactions through global metagenomics.</title>
        <authorList>
            <person name="Schulz F."/>
            <person name="Roux S."/>
            <person name="Paez-Espino D."/>
            <person name="Jungbluth S."/>
            <person name="Walsh D.A."/>
            <person name="Denef V.J."/>
            <person name="McMahon K.D."/>
            <person name="Konstantinidis K.T."/>
            <person name="Eloe-Fadrosh E.A."/>
            <person name="Kyrpides N.C."/>
            <person name="Woyke T."/>
        </authorList>
    </citation>
    <scope>NUCLEOTIDE SEQUENCE</scope>
    <source>
        <strain evidence="2">GVMAG-M-3300023179-138</strain>
    </source>
</reference>
<organism evidence="2">
    <name type="scientific">viral metagenome</name>
    <dbReference type="NCBI Taxonomy" id="1070528"/>
    <lineage>
        <taxon>unclassified sequences</taxon>
        <taxon>metagenomes</taxon>
        <taxon>organismal metagenomes</taxon>
    </lineage>
</organism>
<accession>A0A6C0EAF1</accession>
<dbReference type="EMBL" id="MN739744">
    <property type="protein sequence ID" value="QHT24365.1"/>
    <property type="molecule type" value="Genomic_DNA"/>
</dbReference>
<dbReference type="InterPro" id="IPR002654">
    <property type="entry name" value="Glyco_trans_25"/>
</dbReference>
<protein>
    <recommendedName>
        <fullName evidence="1">Glycosyl transferase family 25 domain-containing protein</fullName>
    </recommendedName>
</protein>
<evidence type="ECO:0000259" key="1">
    <source>
        <dbReference type="Pfam" id="PF01755"/>
    </source>
</evidence>
<sequence>MIANIVYINLDERKDRDLQVQQELRNVFPDASIHRLSAIKVNPGYIGCSLSHIAALELAQRNNWPRVLIVEDDIMWTAFNTEQLELLLSTQHDVVLLSGTYVKSDGFRLLSGQTAAAYIVEAHYYDTLLSNFRTSVSRLQTGGKYNKYALDQYWKLLQTRDTWLIARPSMGIQRPGFSDIERRNVNYTRGY</sequence>
<name>A0A6C0EAF1_9ZZZZ</name>